<accession>A0A316MH59</accession>
<reference evidence="1 2" key="1">
    <citation type="submission" date="2018-03" db="EMBL/GenBank/DDBJ databases">
        <title>The uncultured portion of the human microbiome is neutrally assembled.</title>
        <authorList>
            <person name="Jeraldo P."/>
            <person name="Boardman L."/>
            <person name="White B.A."/>
            <person name="Nelson H."/>
            <person name="Goldenfeld N."/>
            <person name="Chia N."/>
        </authorList>
    </citation>
    <scope>NUCLEOTIDE SEQUENCE [LARGE SCALE GENOMIC DNA]</scope>
    <source>
        <strain evidence="1">CIM:MAG 903</strain>
    </source>
</reference>
<evidence type="ECO:0000313" key="1">
    <source>
        <dbReference type="EMBL" id="PWL51780.1"/>
    </source>
</evidence>
<dbReference type="EMBL" id="QAMZ01000053">
    <property type="protein sequence ID" value="PWL51780.1"/>
    <property type="molecule type" value="Genomic_DNA"/>
</dbReference>
<name>A0A316MH59_9CLOT</name>
<dbReference type="Proteomes" id="UP000246114">
    <property type="component" value="Unassembled WGS sequence"/>
</dbReference>
<dbReference type="AlphaFoldDB" id="A0A316MH59"/>
<sequence>MKNKFWTVMIEDKFLNSNFMRDASENIVEAIRFYSKEECEEYFEMLRKDKPFRIVEVTCQLKTV</sequence>
<dbReference type="RefSeq" id="WP_168972092.1">
    <property type="nucleotide sequence ID" value="NZ_JABAGG010000006.1"/>
</dbReference>
<protein>
    <submittedName>
        <fullName evidence="1">Uncharacterized protein</fullName>
    </submittedName>
</protein>
<proteinExistence type="predicted"/>
<organism evidence="1 2">
    <name type="scientific">Clostridium cadaveris</name>
    <dbReference type="NCBI Taxonomy" id="1529"/>
    <lineage>
        <taxon>Bacteria</taxon>
        <taxon>Bacillati</taxon>
        <taxon>Bacillota</taxon>
        <taxon>Clostridia</taxon>
        <taxon>Eubacteriales</taxon>
        <taxon>Clostridiaceae</taxon>
        <taxon>Clostridium</taxon>
    </lineage>
</organism>
<gene>
    <name evidence="1" type="ORF">DBY38_12605</name>
</gene>
<evidence type="ECO:0000313" key="2">
    <source>
        <dbReference type="Proteomes" id="UP000246114"/>
    </source>
</evidence>
<comment type="caution">
    <text evidence="1">The sequence shown here is derived from an EMBL/GenBank/DDBJ whole genome shotgun (WGS) entry which is preliminary data.</text>
</comment>